<evidence type="ECO:0000256" key="1">
    <source>
        <dbReference type="SAM" id="Coils"/>
    </source>
</evidence>
<dbReference type="EMBL" id="BK065132">
    <property type="protein sequence ID" value="DBA54801.1"/>
    <property type="molecule type" value="Genomic_RNA"/>
</dbReference>
<feature type="coiled-coil region" evidence="1">
    <location>
        <begin position="117"/>
        <end position="165"/>
    </location>
</feature>
<sequence length="207" mass="22941">MSFINNLDIEEEESEFQNTLANTQFKCIASNKLLGLKAGISLEFRCRNPRGAWYTILGVSWNHNFPQPFGLHVIPSGTWDIHNVRLTGSLVSKACRLAAAQGVLERNKASFASAGQVAILKKQVSELKEEIERLEEEVDRAQASATKAKRKLHALRDSLEESKLEVVDKGKAIELPKQAELPSSSNPLPKKPNDDIFKSWSADGSVD</sequence>
<protein>
    <submittedName>
        <fullName evidence="3">Uncharacterized protein</fullName>
    </submittedName>
</protein>
<evidence type="ECO:0000313" key="3">
    <source>
        <dbReference type="EMBL" id="DBA54801.1"/>
    </source>
</evidence>
<proteinExistence type="predicted"/>
<reference evidence="3" key="1">
    <citation type="submission" date="2023-11" db="EMBL/GenBank/DDBJ databases">
        <authorList>
            <person name="Sidharthan V.K."/>
            <person name="Reddy V."/>
            <person name="Kiran G."/>
            <person name="Rajeswari V."/>
            <person name="Baranwal V.K."/>
        </authorList>
    </citation>
    <scope>NUCLEOTIDE SEQUENCE</scope>
    <source>
        <strain evidence="3">Ror aqu</strain>
    </source>
</reference>
<organism evidence="3">
    <name type="scientific">Lake cress torradovirus</name>
    <dbReference type="NCBI Taxonomy" id="3115804"/>
    <lineage>
        <taxon>Viruses</taxon>
        <taxon>Riboviria</taxon>
        <taxon>Orthornavirae</taxon>
        <taxon>Pisuviricota</taxon>
        <taxon>Pisoniviricetes</taxon>
        <taxon>Picornavirales</taxon>
        <taxon>Secoviridae</taxon>
        <taxon>Torradovirus</taxon>
    </lineage>
</organism>
<keyword evidence="1" id="KW-0175">Coiled coil</keyword>
<name>A0AAT9JJ65_9SECO</name>
<accession>A0AAT9JJ65</accession>
<feature type="region of interest" description="Disordered" evidence="2">
    <location>
        <begin position="175"/>
        <end position="207"/>
    </location>
</feature>
<reference evidence="3" key="2">
    <citation type="journal article" date="2024" name="Arch. Virol.">
        <title>Probing of plant transcriptomes reveals the hidden genetic diversity of the family Secoviridae.</title>
        <authorList>
            <person name="Sidharthan V.K."/>
            <person name="Reddy V."/>
            <person name="Kiran G."/>
            <person name="Rajeswari V."/>
            <person name="Baranwal V.K."/>
            <person name="Kumar M.K."/>
            <person name="Kumar K.S."/>
        </authorList>
    </citation>
    <scope>NUCLEOTIDE SEQUENCE</scope>
    <source>
        <strain evidence="3">Ror aqu</strain>
    </source>
</reference>
<evidence type="ECO:0000256" key="2">
    <source>
        <dbReference type="SAM" id="MobiDB-lite"/>
    </source>
</evidence>